<reference evidence="3" key="2">
    <citation type="submission" date="2019-06" db="EMBL/GenBank/DDBJ databases">
        <title>Co-occurence of chitin degradation, pigmentation and bioactivity in marine Pseudoalteromonas.</title>
        <authorList>
            <person name="Sonnenschein E.C."/>
            <person name="Bech P.K."/>
        </authorList>
    </citation>
    <scope>NUCLEOTIDE SEQUENCE [LARGE SCALE GENOMIC DNA]</scope>
    <source>
        <strain evidence="3">S1607</strain>
    </source>
</reference>
<name>A0AAQ2ISN2_PSEO7</name>
<dbReference type="SUPFAM" id="SSF88874">
    <property type="entry name" value="Receptor-binding domain of short tail fibre protein gp12"/>
    <property type="match status" value="1"/>
</dbReference>
<dbReference type="RefSeq" id="WP_045963541.1">
    <property type="nucleotide sequence ID" value="NZ_JASGWW010000001.1"/>
</dbReference>
<sequence>MTPYFGMIQQFACNFAPADYAFCNGSLMQINQFQALYSLLGTQFGGDGRTNFALPNLCGRVPIHPNYQAGEHQGSFGGLENVFITNATMPAHSHKVNVSSLSGTLRKPNNNKQAKPAVFASVNPDGAEAYTKAPSNPSSLKDTSLQTLTASPASGGQAHNNMQPSCVINFCIALDGLYPQRS</sequence>
<reference evidence="2 3" key="1">
    <citation type="submission" date="2017-12" db="EMBL/GenBank/DDBJ databases">
        <authorList>
            <person name="Paulsen S."/>
            <person name="Gram L.K."/>
        </authorList>
    </citation>
    <scope>NUCLEOTIDE SEQUENCE [LARGE SCALE GENOMIC DNA]</scope>
    <source>
        <strain evidence="2 3">S1607</strain>
    </source>
</reference>
<feature type="domain" description="Phage tail collar" evidence="1">
    <location>
        <begin position="6"/>
        <end position="62"/>
    </location>
</feature>
<accession>A0AAQ2ISN2</accession>
<gene>
    <name evidence="2" type="ORF">CWB74_10745</name>
</gene>
<dbReference type="InterPro" id="IPR037053">
    <property type="entry name" value="Phage_tail_collar_dom_sf"/>
</dbReference>
<evidence type="ECO:0000313" key="2">
    <source>
        <dbReference type="EMBL" id="TMN77249.1"/>
    </source>
</evidence>
<dbReference type="Proteomes" id="UP000305423">
    <property type="component" value="Unassembled WGS sequence"/>
</dbReference>
<dbReference type="EMBL" id="PNEL01000025">
    <property type="protein sequence ID" value="TMN77249.1"/>
    <property type="molecule type" value="Genomic_DNA"/>
</dbReference>
<proteinExistence type="predicted"/>
<dbReference type="InterPro" id="IPR011083">
    <property type="entry name" value="Phage_tail_collar_dom"/>
</dbReference>
<protein>
    <recommendedName>
        <fullName evidence="1">Phage tail collar domain-containing protein</fullName>
    </recommendedName>
</protein>
<dbReference type="Pfam" id="PF07484">
    <property type="entry name" value="Collar"/>
    <property type="match status" value="1"/>
</dbReference>
<dbReference type="AlphaFoldDB" id="A0AAQ2ISN2"/>
<comment type="caution">
    <text evidence="2">The sequence shown here is derived from an EMBL/GenBank/DDBJ whole genome shotgun (WGS) entry which is preliminary data.</text>
</comment>
<organism evidence="2 3">
    <name type="scientific">Pseudoalteromonas piscicida</name>
    <dbReference type="NCBI Taxonomy" id="43662"/>
    <lineage>
        <taxon>Bacteria</taxon>
        <taxon>Pseudomonadati</taxon>
        <taxon>Pseudomonadota</taxon>
        <taxon>Gammaproteobacteria</taxon>
        <taxon>Alteromonadales</taxon>
        <taxon>Pseudoalteromonadaceae</taxon>
        <taxon>Pseudoalteromonas</taxon>
    </lineage>
</organism>
<evidence type="ECO:0000259" key="1">
    <source>
        <dbReference type="Pfam" id="PF07484"/>
    </source>
</evidence>
<evidence type="ECO:0000313" key="3">
    <source>
        <dbReference type="Proteomes" id="UP000305423"/>
    </source>
</evidence>
<dbReference type="Gene3D" id="3.90.1340.10">
    <property type="entry name" value="Phage tail collar domain"/>
    <property type="match status" value="1"/>
</dbReference>